<dbReference type="GO" id="GO:0047617">
    <property type="term" value="F:fatty acyl-CoA hydrolase activity"/>
    <property type="evidence" value="ECO:0007669"/>
    <property type="project" value="TreeGrafter"/>
</dbReference>
<dbReference type="Gene3D" id="3.10.129.10">
    <property type="entry name" value="Hotdog Thioesterase"/>
    <property type="match status" value="1"/>
</dbReference>
<dbReference type="InterPro" id="IPR029069">
    <property type="entry name" value="HotDog_dom_sf"/>
</dbReference>
<gene>
    <name evidence="2" type="ORF">AVDCRST_MAG34-591</name>
</gene>
<dbReference type="AlphaFoldDB" id="A0A6J4LI20"/>
<dbReference type="EMBL" id="CADCUI010000012">
    <property type="protein sequence ID" value="CAA9334273.1"/>
    <property type="molecule type" value="Genomic_DNA"/>
</dbReference>
<evidence type="ECO:0008006" key="3">
    <source>
        <dbReference type="Google" id="ProtNLM"/>
    </source>
</evidence>
<evidence type="ECO:0000256" key="1">
    <source>
        <dbReference type="SAM" id="MobiDB-lite"/>
    </source>
</evidence>
<organism evidence="2">
    <name type="scientific">uncultured Nocardioidaceae bacterium</name>
    <dbReference type="NCBI Taxonomy" id="253824"/>
    <lineage>
        <taxon>Bacteria</taxon>
        <taxon>Bacillati</taxon>
        <taxon>Actinomycetota</taxon>
        <taxon>Actinomycetes</taxon>
        <taxon>Propionibacteriales</taxon>
        <taxon>Nocardioidaceae</taxon>
        <taxon>environmental samples</taxon>
    </lineage>
</organism>
<sequence length="173" mass="19032">MAEAGAPFSAYRTTVREEWLDYNGHMNDASYSVALSEANEVLLETLGLSAGYREEHQSSMFTVETHVRYLAECSRGQSLTASTVVVDADPRRLRLHTELLDDQGRPVATGETLYLHVDIGLGRVTELPADRLRAVEDLRAAHAALPRPAHLGLGVGAPRQRPREDTRQGAERG</sequence>
<accession>A0A6J4LI20</accession>
<name>A0A6J4LI20_9ACTN</name>
<dbReference type="PANTHER" id="PTHR31793:SF2">
    <property type="entry name" value="BLR1345 PROTEIN"/>
    <property type="match status" value="1"/>
</dbReference>
<evidence type="ECO:0000313" key="2">
    <source>
        <dbReference type="EMBL" id="CAA9334273.1"/>
    </source>
</evidence>
<proteinExistence type="predicted"/>
<dbReference type="SUPFAM" id="SSF54637">
    <property type="entry name" value="Thioesterase/thiol ester dehydrase-isomerase"/>
    <property type="match status" value="1"/>
</dbReference>
<reference evidence="2" key="1">
    <citation type="submission" date="2020-02" db="EMBL/GenBank/DDBJ databases">
        <authorList>
            <person name="Meier V. D."/>
        </authorList>
    </citation>
    <scope>NUCLEOTIDE SEQUENCE</scope>
    <source>
        <strain evidence="2">AVDCRST_MAG34</strain>
    </source>
</reference>
<dbReference type="PANTHER" id="PTHR31793">
    <property type="entry name" value="4-HYDROXYBENZOYL-COA THIOESTERASE FAMILY MEMBER"/>
    <property type="match status" value="1"/>
</dbReference>
<protein>
    <recommendedName>
        <fullName evidence="3">3-hydroxyacyl-CoA dehydrogenase</fullName>
    </recommendedName>
</protein>
<feature type="compositionally biased region" description="Basic and acidic residues" evidence="1">
    <location>
        <begin position="161"/>
        <end position="173"/>
    </location>
</feature>
<dbReference type="Pfam" id="PF13279">
    <property type="entry name" value="4HBT_2"/>
    <property type="match status" value="1"/>
</dbReference>
<dbReference type="CDD" id="cd00586">
    <property type="entry name" value="4HBT"/>
    <property type="match status" value="1"/>
</dbReference>
<dbReference type="InterPro" id="IPR050563">
    <property type="entry name" value="4-hydroxybenzoyl-CoA_TE"/>
</dbReference>
<feature type="region of interest" description="Disordered" evidence="1">
    <location>
        <begin position="149"/>
        <end position="173"/>
    </location>
</feature>